<dbReference type="InterPro" id="IPR053163">
    <property type="entry name" value="HTH-type_regulator_Rgg"/>
</dbReference>
<sequence>MSVIGPIIKQFRTSKSIAAKTVYQGIMSRANYFRFENGEIDTSATNLMEMLRRLNIMITEFANAYSSTDSAAATRTAQQIGQLMAAGAVTEDPAKFSAAAVLAEKSFAQTGYFGDRTTSLIASAFADYYHHGGQIAPRQPDLTIIRDFLYTTKTWYGYEVTLLFNILPLLDMDNLFPLLKRYLHRAAPLVQIEAGSTVPTTGDMLQQAFDPIIRQQDWPAYQELLRMFNAVPLQERFMYPRLMRQVYNTFANFHHDNDEDTLAGIPVIINLLKTLQMPTYLAQTEQQVAALRQWLVPVRQ</sequence>
<reference evidence="3" key="1">
    <citation type="journal article" date="2013" name="Genome Announc.">
        <title>Whole-Genome Sequencing of Lactobacillus shenzhenensis Strain LY-73T.</title>
        <authorList>
            <person name="Lin Z."/>
            <person name="Liu Z."/>
            <person name="Yang R."/>
            <person name="Zou Y."/>
            <person name="Wan D."/>
            <person name="Chen J."/>
            <person name="Guo M."/>
            <person name="Zhao J."/>
            <person name="Fang C."/>
            <person name="Yang R."/>
            <person name="Liu F."/>
        </authorList>
    </citation>
    <scope>NUCLEOTIDE SEQUENCE [LARGE SCALE GENOMIC DNA]</scope>
    <source>
        <strain evidence="3">LY-73</strain>
    </source>
</reference>
<gene>
    <name evidence="2" type="ORF">L248_1009</name>
</gene>
<dbReference type="RefSeq" id="WP_022530341.1">
    <property type="nucleotide sequence ID" value="NZ_KI271599.1"/>
</dbReference>
<dbReference type="EMBL" id="KI271599">
    <property type="protein sequence ID" value="ERL64347.1"/>
    <property type="molecule type" value="Genomic_DNA"/>
</dbReference>
<name>U4TS94_9LACO</name>
<dbReference type="PANTHER" id="PTHR37038">
    <property type="entry name" value="TRANSCRIPTIONAL REGULATOR-RELATED"/>
    <property type="match status" value="1"/>
</dbReference>
<dbReference type="InterPro" id="IPR010057">
    <property type="entry name" value="Transcription_activator_Rgg_C"/>
</dbReference>
<evidence type="ECO:0000259" key="1">
    <source>
        <dbReference type="Pfam" id="PF21259"/>
    </source>
</evidence>
<dbReference type="Gene3D" id="1.25.40.10">
    <property type="entry name" value="Tetratricopeptide repeat domain"/>
    <property type="match status" value="1"/>
</dbReference>
<keyword evidence="3" id="KW-1185">Reference proteome</keyword>
<dbReference type="SUPFAM" id="SSF47413">
    <property type="entry name" value="lambda repressor-like DNA-binding domains"/>
    <property type="match status" value="1"/>
</dbReference>
<organism evidence="2 3">
    <name type="scientific">Schleiferilactobacillus shenzhenensis LY-73</name>
    <dbReference type="NCBI Taxonomy" id="1231336"/>
    <lineage>
        <taxon>Bacteria</taxon>
        <taxon>Bacillati</taxon>
        <taxon>Bacillota</taxon>
        <taxon>Bacilli</taxon>
        <taxon>Lactobacillales</taxon>
        <taxon>Lactobacillaceae</taxon>
        <taxon>Schleiferilactobacillus</taxon>
    </lineage>
</organism>
<feature type="domain" description="HTH-type transcriptional regulator Rgg C-terminal" evidence="1">
    <location>
        <begin position="122"/>
        <end position="279"/>
    </location>
</feature>
<dbReference type="InterPro" id="IPR011990">
    <property type="entry name" value="TPR-like_helical_dom_sf"/>
</dbReference>
<accession>U4TS94</accession>
<dbReference type="Proteomes" id="UP000030647">
    <property type="component" value="Unassembled WGS sequence"/>
</dbReference>
<evidence type="ECO:0000313" key="3">
    <source>
        <dbReference type="Proteomes" id="UP000030647"/>
    </source>
</evidence>
<dbReference type="eggNOG" id="COG1396">
    <property type="taxonomic scope" value="Bacteria"/>
</dbReference>
<dbReference type="GO" id="GO:0003677">
    <property type="term" value="F:DNA binding"/>
    <property type="evidence" value="ECO:0007669"/>
    <property type="project" value="InterPro"/>
</dbReference>
<evidence type="ECO:0000313" key="2">
    <source>
        <dbReference type="EMBL" id="ERL64347.1"/>
    </source>
</evidence>
<dbReference type="NCBIfam" id="TIGR01716">
    <property type="entry name" value="RGG_Cterm"/>
    <property type="match status" value="1"/>
</dbReference>
<dbReference type="STRING" id="1231336.L248_1009"/>
<dbReference type="Pfam" id="PF21259">
    <property type="entry name" value="Rgg_C"/>
    <property type="match status" value="1"/>
</dbReference>
<dbReference type="InterPro" id="IPR010982">
    <property type="entry name" value="Lambda_DNA-bd_dom_sf"/>
</dbReference>
<protein>
    <recommendedName>
        <fullName evidence="1">HTH-type transcriptional regulator Rgg C-terminal domain-containing protein</fullName>
    </recommendedName>
</protein>
<proteinExistence type="predicted"/>
<dbReference type="OrthoDB" id="2284325at2"/>
<dbReference type="HOGENOM" id="CLU_926847_0_0_9"/>
<dbReference type="AlphaFoldDB" id="U4TS94"/>